<evidence type="ECO:0000313" key="6">
    <source>
        <dbReference type="Proteomes" id="UP000316426"/>
    </source>
</evidence>
<dbReference type="Proteomes" id="UP000316426">
    <property type="component" value="Chromosome"/>
</dbReference>
<feature type="compositionally biased region" description="Low complexity" evidence="1">
    <location>
        <begin position="71"/>
        <end position="80"/>
    </location>
</feature>
<feature type="region of interest" description="Disordered" evidence="1">
    <location>
        <begin position="61"/>
        <end position="86"/>
    </location>
</feature>
<evidence type="ECO:0000256" key="2">
    <source>
        <dbReference type="SAM" id="SignalP"/>
    </source>
</evidence>
<dbReference type="InterPro" id="IPR001434">
    <property type="entry name" value="OmcB-like_DUF11"/>
</dbReference>
<feature type="chain" id="PRO_5021940640" evidence="2">
    <location>
        <begin position="23"/>
        <end position="769"/>
    </location>
</feature>
<dbReference type="PANTHER" id="PTHR34819">
    <property type="entry name" value="LARGE CYSTEINE-RICH PERIPLASMIC PROTEIN OMCB"/>
    <property type="match status" value="1"/>
</dbReference>
<feature type="compositionally biased region" description="Pro residues" evidence="1">
    <location>
        <begin position="184"/>
        <end position="193"/>
    </location>
</feature>
<name>A0A518KAS2_9BACT</name>
<keyword evidence="6" id="KW-1185">Reference proteome</keyword>
<dbReference type="InterPro" id="IPR013783">
    <property type="entry name" value="Ig-like_fold"/>
</dbReference>
<dbReference type="AlphaFoldDB" id="A0A518KAS2"/>
<dbReference type="PANTHER" id="PTHR34819:SF3">
    <property type="entry name" value="CELL SURFACE PROTEIN"/>
    <property type="match status" value="1"/>
</dbReference>
<feature type="region of interest" description="Disordered" evidence="1">
    <location>
        <begin position="108"/>
        <end position="238"/>
    </location>
</feature>
<evidence type="ECO:0000313" key="5">
    <source>
        <dbReference type="EMBL" id="QDV74886.1"/>
    </source>
</evidence>
<dbReference type="InterPro" id="IPR051172">
    <property type="entry name" value="Chlamydia_OmcB"/>
</dbReference>
<proteinExistence type="predicted"/>
<feature type="compositionally biased region" description="Low complexity" evidence="1">
    <location>
        <begin position="194"/>
        <end position="211"/>
    </location>
</feature>
<gene>
    <name evidence="5" type="primary">omcB_2</name>
    <name evidence="5" type="ORF">Spa11_30950</name>
</gene>
<accession>A0A518KAS2</accession>
<reference evidence="5 6" key="1">
    <citation type="submission" date="2019-02" db="EMBL/GenBank/DDBJ databases">
        <title>Deep-cultivation of Planctomycetes and their phenomic and genomic characterization uncovers novel biology.</title>
        <authorList>
            <person name="Wiegand S."/>
            <person name="Jogler M."/>
            <person name="Boedeker C."/>
            <person name="Pinto D."/>
            <person name="Vollmers J."/>
            <person name="Rivas-Marin E."/>
            <person name="Kohn T."/>
            <person name="Peeters S.H."/>
            <person name="Heuer A."/>
            <person name="Rast P."/>
            <person name="Oberbeckmann S."/>
            <person name="Bunk B."/>
            <person name="Jeske O."/>
            <person name="Meyerdierks A."/>
            <person name="Storesund J.E."/>
            <person name="Kallscheuer N."/>
            <person name="Luecker S."/>
            <person name="Lage O.M."/>
            <person name="Pohl T."/>
            <person name="Merkel B.J."/>
            <person name="Hornburger P."/>
            <person name="Mueller R.-W."/>
            <person name="Bruemmer F."/>
            <person name="Labrenz M."/>
            <person name="Spormann A.M."/>
            <person name="Op den Camp H."/>
            <person name="Overmann J."/>
            <person name="Amann R."/>
            <person name="Jetten M.S.M."/>
            <person name="Mascher T."/>
            <person name="Medema M.H."/>
            <person name="Devos D.P."/>
            <person name="Kaster A.-K."/>
            <person name="Ovreas L."/>
            <person name="Rohde M."/>
            <person name="Galperin M.Y."/>
            <person name="Jogler C."/>
        </authorList>
    </citation>
    <scope>NUCLEOTIDE SEQUENCE [LARGE SCALE GENOMIC DNA]</scope>
    <source>
        <strain evidence="5 6">Spa11</strain>
    </source>
</reference>
<evidence type="ECO:0000256" key="1">
    <source>
        <dbReference type="SAM" id="MobiDB-lite"/>
    </source>
</evidence>
<dbReference type="Gene3D" id="2.60.40.10">
    <property type="entry name" value="Immunoglobulins"/>
    <property type="match status" value="3"/>
</dbReference>
<evidence type="ECO:0000259" key="4">
    <source>
        <dbReference type="Pfam" id="PF07705"/>
    </source>
</evidence>
<sequence precursor="true">MKRLIGSLLTVLSLAYAPTATAQGQSAAASQGDLYPVMATDQKVSMPRINPRELLPRNWFGAGSPRPATPKPAAVNAAAGGPTGSAQSRLLHDVRRNDVAMATDGRVPTARAGSALSPGAPRSGAEAATRASTNARLARSIAAEAASAVSNTSPTPRPVRTHTPDDIAPLVAGTNEIGPAPSEATPPPAPIPAPAEEITPIPADDSAANDAPVDDAPAEEESDQFAETDSGRVSVASKPSATTKLPMFIGDRYSTSDKGSSLGATAAVDKSTIEESPAESPKAGKNAEEEDFLMTQKMPVLVSKVGGPRTIVVGREATYRVLLANRGDIAAEEVVTNVNVPEGAEVVGVDSVDGVIEQQGTSGVVVWRTKRLDVGAVAKLDLRLIARTGTPIELGVTHTHKPIDGTTLVQVQEPKLALAIVGPEEVLYGKPQTFRLTISNPGTGVAENVALHLTPPGGDADRRTSHEFGNIGAGEERTVEIELTAREAGQLAVNASASALNGVAAELTKQVFCRKAELVVDWRGPADRYAGAPTAYYFRVSNPGTAAAPDVVLDVALPEGFEVLPTEGTPAAKNNTLAYRVGSLEPGAERVVELRGVLRQAGANTIGLRAAATDETRSEAVDAVTEVVALADLKLDVIDPKGPVATNQEVVYEIRITNRGSNDAHDVRVVGLFSEGVDPHHVDGETTDIRDGRVAFQTIERLAAGEKRVFKIYARAHEEGTHLFRAEVLCRDLEIKLAAEETTRFFTDDAVNVAAEAYPTSVGAPVFPR</sequence>
<feature type="region of interest" description="Disordered" evidence="1">
    <location>
        <begin position="256"/>
        <end position="286"/>
    </location>
</feature>
<feature type="signal peptide" evidence="2">
    <location>
        <begin position="1"/>
        <end position="22"/>
    </location>
</feature>
<dbReference type="KEGG" id="bmei:Spa11_30950"/>
<keyword evidence="2" id="KW-0732">Signal</keyword>
<dbReference type="InterPro" id="IPR011635">
    <property type="entry name" value="CARDB"/>
</dbReference>
<feature type="domain" description="DUF11" evidence="3">
    <location>
        <begin position="640"/>
        <end position="728"/>
    </location>
</feature>
<dbReference type="EMBL" id="CP036349">
    <property type="protein sequence ID" value="QDV74886.1"/>
    <property type="molecule type" value="Genomic_DNA"/>
</dbReference>
<evidence type="ECO:0000259" key="3">
    <source>
        <dbReference type="Pfam" id="PF01345"/>
    </source>
</evidence>
<feature type="compositionally biased region" description="Acidic residues" evidence="1">
    <location>
        <begin position="212"/>
        <end position="226"/>
    </location>
</feature>
<feature type="domain" description="CARDB" evidence="4">
    <location>
        <begin position="418"/>
        <end position="504"/>
    </location>
</feature>
<feature type="compositionally biased region" description="Low complexity" evidence="1">
    <location>
        <begin position="135"/>
        <end position="148"/>
    </location>
</feature>
<feature type="domain" description="DUF11" evidence="3">
    <location>
        <begin position="302"/>
        <end position="392"/>
    </location>
</feature>
<dbReference type="Pfam" id="PF07705">
    <property type="entry name" value="CARDB"/>
    <property type="match status" value="1"/>
</dbReference>
<dbReference type="Pfam" id="PF01345">
    <property type="entry name" value="DUF11"/>
    <property type="match status" value="2"/>
</dbReference>
<organism evidence="5 6">
    <name type="scientific">Botrimarina mediterranea</name>
    <dbReference type="NCBI Taxonomy" id="2528022"/>
    <lineage>
        <taxon>Bacteria</taxon>
        <taxon>Pseudomonadati</taxon>
        <taxon>Planctomycetota</taxon>
        <taxon>Planctomycetia</taxon>
        <taxon>Pirellulales</taxon>
        <taxon>Lacipirellulaceae</taxon>
        <taxon>Botrimarina</taxon>
    </lineage>
</organism>
<protein>
    <submittedName>
        <fullName evidence="5">Large cysteine-rich periplasmic protein OmcB</fullName>
    </submittedName>
</protein>